<evidence type="ECO:0000313" key="3">
    <source>
        <dbReference type="EMBL" id="EAY17069.1"/>
    </source>
</evidence>
<feature type="transmembrane region" description="Helical" evidence="1">
    <location>
        <begin position="175"/>
        <end position="197"/>
    </location>
</feature>
<dbReference type="InterPro" id="IPR013767">
    <property type="entry name" value="PAS_fold"/>
</dbReference>
<organism evidence="3 4">
    <name type="scientific">Trichomonas vaginalis (strain ATCC PRA-98 / G3)</name>
    <dbReference type="NCBI Taxonomy" id="412133"/>
    <lineage>
        <taxon>Eukaryota</taxon>
        <taxon>Metamonada</taxon>
        <taxon>Parabasalia</taxon>
        <taxon>Trichomonadida</taxon>
        <taxon>Trichomonadidae</taxon>
        <taxon>Trichomonas</taxon>
    </lineage>
</organism>
<dbReference type="KEGG" id="tva:4775083"/>
<keyword evidence="1" id="KW-0472">Membrane</keyword>
<feature type="domain" description="PAS fold" evidence="2">
    <location>
        <begin position="1080"/>
        <end position="1130"/>
    </location>
</feature>
<feature type="transmembrane region" description="Helical" evidence="1">
    <location>
        <begin position="800"/>
        <end position="823"/>
    </location>
</feature>
<name>A2DRE3_TRIV3</name>
<reference evidence="3" key="1">
    <citation type="submission" date="2006-10" db="EMBL/GenBank/DDBJ databases">
        <authorList>
            <person name="Amadeo P."/>
            <person name="Zhao Q."/>
            <person name="Wortman J."/>
            <person name="Fraser-Liggett C."/>
            <person name="Carlton J."/>
        </authorList>
    </citation>
    <scope>NUCLEOTIDE SEQUENCE</scope>
    <source>
        <strain evidence="3">G3</strain>
    </source>
</reference>
<feature type="transmembrane region" description="Helical" evidence="1">
    <location>
        <begin position="854"/>
        <end position="875"/>
    </location>
</feature>
<feature type="transmembrane region" description="Helical" evidence="1">
    <location>
        <begin position="1011"/>
        <end position="1035"/>
    </location>
</feature>
<feature type="transmembrane region" description="Helical" evidence="1">
    <location>
        <begin position="140"/>
        <end position="163"/>
    </location>
</feature>
<dbReference type="InterPro" id="IPR035965">
    <property type="entry name" value="PAS-like_dom_sf"/>
</dbReference>
<feature type="transmembrane region" description="Helical" evidence="1">
    <location>
        <begin position="246"/>
        <end position="266"/>
    </location>
</feature>
<feature type="transmembrane region" description="Helical" evidence="1">
    <location>
        <begin position="603"/>
        <end position="627"/>
    </location>
</feature>
<dbReference type="RefSeq" id="XP_001329292.1">
    <property type="nucleotide sequence ID" value="XM_001329257.1"/>
</dbReference>
<dbReference type="Pfam" id="PF00989">
    <property type="entry name" value="PAS"/>
    <property type="match status" value="1"/>
</dbReference>
<dbReference type="VEuPathDB" id="TrichDB:TVAG_297480"/>
<feature type="transmembrane region" description="Helical" evidence="1">
    <location>
        <begin position="278"/>
        <end position="299"/>
    </location>
</feature>
<dbReference type="GO" id="GO:0006355">
    <property type="term" value="P:regulation of DNA-templated transcription"/>
    <property type="evidence" value="ECO:0007669"/>
    <property type="project" value="InterPro"/>
</dbReference>
<feature type="transmembrane region" description="Helical" evidence="1">
    <location>
        <begin position="104"/>
        <end position="128"/>
    </location>
</feature>
<evidence type="ECO:0000313" key="4">
    <source>
        <dbReference type="Proteomes" id="UP000001542"/>
    </source>
</evidence>
<evidence type="ECO:0000259" key="2">
    <source>
        <dbReference type="Pfam" id="PF00989"/>
    </source>
</evidence>
<dbReference type="InParanoid" id="A2DRE3"/>
<feature type="transmembrane region" description="Helical" evidence="1">
    <location>
        <begin position="54"/>
        <end position="77"/>
    </location>
</feature>
<keyword evidence="1" id="KW-1133">Transmembrane helix</keyword>
<dbReference type="EMBL" id="DS113235">
    <property type="protein sequence ID" value="EAY17069.1"/>
    <property type="molecule type" value="Genomic_DNA"/>
</dbReference>
<sequence length="1360" mass="157526">MDDIEENEQAFHNEILSKQFQEVPFVKPTHLTSLEEAIFRLASSLVRVSTKHMVIGWMFAYFRLFQHMFIVSFLAFANCKYQNQLTLYQKILSFVFQQPQQEPSLLVCIICFVLGIFIIFFYLFGLIYTMKHITLPNLTLFFIYVVSCEILSSSIYILCSQAANLFAQLILGEYLYFMPEFAALCVMLILLLFINAVNHSTVYNSMFFLSGYYAKLSSPNTLFNSFLIMIFLVTFGIKITDPKLHFRSLACLYLGFGIFFIVKGFCSYFIHNSMNSYVCSYGVTLIIAGIMSIFHGAGYVKYPDVFVYAIFFSFVIFDFVFRFVFKIISDRQALKLAKCGTDFESLKIKSVWHLTMVFRSGFSNGVKSAINGQFLEWAKQYFNIKDLEILMIRYATLFKNPPLYMSLLDSNFRELPRRPTDKFIIYEYDLFCDLRTVKKLKPEYQEAIQNVSNKICSFPSIRQLYAKSLSTCVRDNFMLVSGTNQMRNLITSFTFEMRYRFPNNISVLKLCILYENYISKDKDHVQMLRHYLTRLEDDPEAYCDTSFSLPLNNFQNVQVEIMKMDEADIKSESEDDTNTENEEKLAKMFNSENKFEPYNRRYIFIWILLITLSLFITILFAVNYILAQRHFDQNNNFTYVQSTFLKFASFFFTKTLTVVPTAVGEINRSEANFIFDSREEFQSLFWNFTYLVLTEPFYSDTCFNNYVSKTNFNIETPVFRSNYKINMPFHIFTDKMYTTIEEAFSANQSGPLPDDYITYFVDSFAILAQQIANGNAVMSDTASEAYLTCHAESTDSKRVIMYYISFGAAALLLLYVIGCLFYAKYTTRIFIDPAPYHKLVVAYLSKNHTELVKYLFALFLYFISFIIVLVISYVWDYYFYKYTKRDFSQLVQSTISDTRSVFYAYNAVNAFELYNYSNYSIYANKSILTDYVSRSLSFLLGNDTSPSNRPLLIQVPISILPLTIVNYSSDTELFPTHANTALLRELLINFTLPSLLKIDKFNTDERVKASFGYAVIEALVAQLLFSIVIVLYYIFFIKIVNFYELTAEIKDLVKTYVETSSNKINAVDSINTWKRKTSTQFILETLLSPTCLTNAEGCIVTVNHAWCAFFKKSEKAFIGENVEDFIMNYSEKADVIPVEEWRMFIINEQIEENALAQKLQKLKDMIIAYRCEIGPKRFANWRNIDYSIEFCAIMSAAIYISPSNDEDVLVDTYQIIMDILEKKIRVLADFDIIRSSARQVTIIFGVNKTLQNFQIISQAISLAIDFCIAVVSQEMPEVSMVPSAVVTCGDAFFGMNEEELGTIGISGTAVSDLSSIQQYSRQGTITASHRVIQELEKNKIRHNFVKILDNVYQLLIQEED</sequence>
<feature type="transmembrane region" description="Helical" evidence="1">
    <location>
        <begin position="647"/>
        <end position="666"/>
    </location>
</feature>
<dbReference type="SUPFAM" id="SSF55785">
    <property type="entry name" value="PYP-like sensor domain (PAS domain)"/>
    <property type="match status" value="1"/>
</dbReference>
<proteinExistence type="predicted"/>
<keyword evidence="4" id="KW-1185">Reference proteome</keyword>
<gene>
    <name evidence="3" type="ORF">TVAG_297480</name>
</gene>
<feature type="transmembrane region" description="Helical" evidence="1">
    <location>
        <begin position="305"/>
        <end position="325"/>
    </location>
</feature>
<feature type="transmembrane region" description="Helical" evidence="1">
    <location>
        <begin position="222"/>
        <end position="240"/>
    </location>
</feature>
<reference evidence="3" key="2">
    <citation type="journal article" date="2007" name="Science">
        <title>Draft genome sequence of the sexually transmitted pathogen Trichomonas vaginalis.</title>
        <authorList>
            <person name="Carlton J.M."/>
            <person name="Hirt R.P."/>
            <person name="Silva J.C."/>
            <person name="Delcher A.L."/>
            <person name="Schatz M."/>
            <person name="Zhao Q."/>
            <person name="Wortman J.R."/>
            <person name="Bidwell S.L."/>
            <person name="Alsmark U.C.M."/>
            <person name="Besteiro S."/>
            <person name="Sicheritz-Ponten T."/>
            <person name="Noel C.J."/>
            <person name="Dacks J.B."/>
            <person name="Foster P.G."/>
            <person name="Simillion C."/>
            <person name="Van de Peer Y."/>
            <person name="Miranda-Saavedra D."/>
            <person name="Barton G.J."/>
            <person name="Westrop G.D."/>
            <person name="Mueller S."/>
            <person name="Dessi D."/>
            <person name="Fiori P.L."/>
            <person name="Ren Q."/>
            <person name="Paulsen I."/>
            <person name="Zhang H."/>
            <person name="Bastida-Corcuera F.D."/>
            <person name="Simoes-Barbosa A."/>
            <person name="Brown M.T."/>
            <person name="Hayes R.D."/>
            <person name="Mukherjee M."/>
            <person name="Okumura C.Y."/>
            <person name="Schneider R."/>
            <person name="Smith A.J."/>
            <person name="Vanacova S."/>
            <person name="Villalvazo M."/>
            <person name="Haas B.J."/>
            <person name="Pertea M."/>
            <person name="Feldblyum T.V."/>
            <person name="Utterback T.R."/>
            <person name="Shu C.L."/>
            <person name="Osoegawa K."/>
            <person name="de Jong P.J."/>
            <person name="Hrdy I."/>
            <person name="Horvathova L."/>
            <person name="Zubacova Z."/>
            <person name="Dolezal P."/>
            <person name="Malik S.B."/>
            <person name="Logsdon J.M. Jr."/>
            <person name="Henze K."/>
            <person name="Gupta A."/>
            <person name="Wang C.C."/>
            <person name="Dunne R.L."/>
            <person name="Upcroft J.A."/>
            <person name="Upcroft P."/>
            <person name="White O."/>
            <person name="Salzberg S.L."/>
            <person name="Tang P."/>
            <person name="Chiu C.-H."/>
            <person name="Lee Y.-S."/>
            <person name="Embley T.M."/>
            <person name="Coombs G.H."/>
            <person name="Mottram J.C."/>
            <person name="Tachezy J."/>
            <person name="Fraser-Liggett C.M."/>
            <person name="Johnson P.J."/>
        </authorList>
    </citation>
    <scope>NUCLEOTIDE SEQUENCE [LARGE SCALE GENOMIC DNA]</scope>
    <source>
        <strain evidence="3">G3</strain>
    </source>
</reference>
<keyword evidence="1" id="KW-0812">Transmembrane</keyword>
<dbReference type="Proteomes" id="UP000001542">
    <property type="component" value="Unassembled WGS sequence"/>
</dbReference>
<protein>
    <recommendedName>
        <fullName evidence="2">PAS fold domain-containing protein</fullName>
    </recommendedName>
</protein>
<dbReference type="VEuPathDB" id="TrichDB:TVAGG3_0513330"/>
<evidence type="ECO:0000256" key="1">
    <source>
        <dbReference type="SAM" id="Phobius"/>
    </source>
</evidence>
<accession>A2DRE3</accession>